<organism evidence="7 8">
    <name type="scientific">Pseudonocardia sulfidoxydans NBRC 16205</name>
    <dbReference type="NCBI Taxonomy" id="1223511"/>
    <lineage>
        <taxon>Bacteria</taxon>
        <taxon>Bacillati</taxon>
        <taxon>Actinomycetota</taxon>
        <taxon>Actinomycetes</taxon>
        <taxon>Pseudonocardiales</taxon>
        <taxon>Pseudonocardiaceae</taxon>
        <taxon>Pseudonocardia</taxon>
    </lineage>
</organism>
<dbReference type="InterPro" id="IPR036188">
    <property type="entry name" value="FAD/NAD-bd_sf"/>
</dbReference>
<accession>A0A511D9V2</accession>
<feature type="transmembrane region" description="Helical" evidence="5">
    <location>
        <begin position="14"/>
        <end position="31"/>
    </location>
</feature>
<feature type="domain" description="FAD-dependent oxidoreductase 2 FAD-binding" evidence="6">
    <location>
        <begin position="13"/>
        <end position="519"/>
    </location>
</feature>
<dbReference type="Gene3D" id="3.50.50.60">
    <property type="entry name" value="FAD/NAD(P)-binding domain"/>
    <property type="match status" value="2"/>
</dbReference>
<keyword evidence="2" id="KW-0285">Flavoprotein</keyword>
<evidence type="ECO:0000313" key="7">
    <source>
        <dbReference type="EMBL" id="GEL21589.1"/>
    </source>
</evidence>
<dbReference type="SUPFAM" id="SSF51905">
    <property type="entry name" value="FAD/NAD(P)-binding domain"/>
    <property type="match status" value="1"/>
</dbReference>
<evidence type="ECO:0000259" key="6">
    <source>
        <dbReference type="Pfam" id="PF00890"/>
    </source>
</evidence>
<reference evidence="7 8" key="1">
    <citation type="submission" date="2019-07" db="EMBL/GenBank/DDBJ databases">
        <title>Whole genome shotgun sequence of Pseudonocardia sulfidoxydans NBRC 16205.</title>
        <authorList>
            <person name="Hosoyama A."/>
            <person name="Uohara A."/>
            <person name="Ohji S."/>
            <person name="Ichikawa N."/>
        </authorList>
    </citation>
    <scope>NUCLEOTIDE SEQUENCE [LARGE SCALE GENOMIC DNA]</scope>
    <source>
        <strain evidence="7 8">NBRC 16205</strain>
    </source>
</reference>
<gene>
    <name evidence="7" type="ORF">PSU4_05430</name>
</gene>
<comment type="caution">
    <text evidence="7">The sequence shown here is derived from an EMBL/GenBank/DDBJ whole genome shotgun (WGS) entry which is preliminary data.</text>
</comment>
<dbReference type="EMBL" id="BJVJ01000003">
    <property type="protein sequence ID" value="GEL21589.1"/>
    <property type="molecule type" value="Genomic_DNA"/>
</dbReference>
<evidence type="ECO:0000256" key="3">
    <source>
        <dbReference type="ARBA" id="ARBA00022827"/>
    </source>
</evidence>
<evidence type="ECO:0000256" key="2">
    <source>
        <dbReference type="ARBA" id="ARBA00022630"/>
    </source>
</evidence>
<evidence type="ECO:0000256" key="1">
    <source>
        <dbReference type="ARBA" id="ARBA00001974"/>
    </source>
</evidence>
<keyword evidence="3" id="KW-0274">FAD</keyword>
<keyword evidence="4" id="KW-0560">Oxidoreductase</keyword>
<dbReference type="SUPFAM" id="SSF56425">
    <property type="entry name" value="Succinate dehydrogenase/fumarate reductase flavoprotein, catalytic domain"/>
    <property type="match status" value="1"/>
</dbReference>
<proteinExistence type="predicted"/>
<keyword evidence="5" id="KW-1133">Transmembrane helix</keyword>
<dbReference type="InterPro" id="IPR050315">
    <property type="entry name" value="FAD-oxidoreductase_2"/>
</dbReference>
<keyword evidence="8" id="KW-1185">Reference proteome</keyword>
<dbReference type="PANTHER" id="PTHR43400:SF10">
    <property type="entry name" value="3-OXOSTEROID 1-DEHYDROGENASE"/>
    <property type="match status" value="1"/>
</dbReference>
<dbReference type="InterPro" id="IPR027477">
    <property type="entry name" value="Succ_DH/fumarate_Rdtase_cat_sf"/>
</dbReference>
<evidence type="ECO:0000313" key="8">
    <source>
        <dbReference type="Proteomes" id="UP000321685"/>
    </source>
</evidence>
<dbReference type="PANTHER" id="PTHR43400">
    <property type="entry name" value="FUMARATE REDUCTASE"/>
    <property type="match status" value="1"/>
</dbReference>
<dbReference type="RefSeq" id="WP_222596146.1">
    <property type="nucleotide sequence ID" value="NZ_BJVJ01000003.1"/>
</dbReference>
<evidence type="ECO:0000256" key="4">
    <source>
        <dbReference type="ARBA" id="ARBA00023002"/>
    </source>
</evidence>
<evidence type="ECO:0000256" key="5">
    <source>
        <dbReference type="SAM" id="Phobius"/>
    </source>
</evidence>
<dbReference type="AlphaFoldDB" id="A0A511D9V2"/>
<dbReference type="GO" id="GO:0008202">
    <property type="term" value="P:steroid metabolic process"/>
    <property type="evidence" value="ECO:0007669"/>
    <property type="project" value="UniProtKB-ARBA"/>
</dbReference>
<dbReference type="Pfam" id="PF00890">
    <property type="entry name" value="FAD_binding_2"/>
    <property type="match status" value="1"/>
</dbReference>
<name>A0A511D9V2_9PSEU</name>
<dbReference type="GO" id="GO:0033765">
    <property type="term" value="F:steroid dehydrogenase activity, acting on the CH-CH group of donors"/>
    <property type="evidence" value="ECO:0007669"/>
    <property type="project" value="UniProtKB-ARBA"/>
</dbReference>
<dbReference type="InterPro" id="IPR003953">
    <property type="entry name" value="FAD-dep_OxRdtase_2_FAD-bd"/>
</dbReference>
<comment type="cofactor">
    <cofactor evidence="1">
        <name>FAD</name>
        <dbReference type="ChEBI" id="CHEBI:57692"/>
    </cofactor>
</comment>
<dbReference type="Proteomes" id="UP000321685">
    <property type="component" value="Unassembled WGS sequence"/>
</dbReference>
<sequence length="544" mass="57837">MRVWNGDLGSEHDMLVVGAGAIGLTAALVAADAGARVAVLEKAPYLGGTSAVSGGMFWIPMNTRMSALGLTDDRDDALRYLRAVTDGRTADDVLAALVDRGPEMLDFLERRAGLRMAPMDNFPDYHPEWDGAHPGGRSLDPELYDIRQLGELAESLRPDARLPFTMREYEEWRIFTRFPTDMLEQRAADGLVARGRALVAPLVAACADAGVTLVTDCGAERLVVSDDAIAGVLTADGRRIDAQAVVIACGGFEWSPEMVDNFLSGPVHGSCSPPHNTGDGIRMAAKAGVRLGSMREAWWGPMVLVPGDETDGAQTGTLLRFERTGPHTVIVNRNGQRFVNEAHNYNDMTKAFHLFDPGAYDFANLPAYLIFDEQHLREYGFLSHRAGQPTPSWIRTAPTIAELAALLEIDPAGLGATLDRFNANARNGVDPDFNRGASAYDQYWGDQHAPHPALGPVETAPFYAVEVVSGVIGTKGGIVTDGDGRALDAFGDPVPGLYAAGNTTAHPMGPGYPGAGATLGPGSTMAYAAGLAAVAQLGLRPVST</sequence>
<keyword evidence="5" id="KW-0472">Membrane</keyword>
<keyword evidence="5" id="KW-0812">Transmembrane</keyword>
<feature type="transmembrane region" description="Helical" evidence="5">
    <location>
        <begin position="43"/>
        <end position="61"/>
    </location>
</feature>
<protein>
    <submittedName>
        <fullName evidence="7">FAD-binding protein</fullName>
    </submittedName>
</protein>